<dbReference type="GO" id="GO:0017057">
    <property type="term" value="F:6-phosphogluconolactonase activity"/>
    <property type="evidence" value="ECO:0007669"/>
    <property type="project" value="UniProtKB-UniRule"/>
</dbReference>
<feature type="domain" description="Glucosamine/galactosamine-6-phosphate isomerase" evidence="8">
    <location>
        <begin position="8"/>
        <end position="222"/>
    </location>
</feature>
<dbReference type="SUPFAM" id="SSF100950">
    <property type="entry name" value="NagB/RpiA/CoA transferase-like"/>
    <property type="match status" value="1"/>
</dbReference>
<protein>
    <recommendedName>
        <fullName evidence="6 7">6-phosphogluconolactonase</fullName>
        <shortName evidence="7">6PGL</shortName>
        <ecNumber evidence="5 7">3.1.1.31</ecNumber>
    </recommendedName>
</protein>
<evidence type="ECO:0000313" key="10">
    <source>
        <dbReference type="Proteomes" id="UP000028680"/>
    </source>
</evidence>
<sequence>MQLTSYETASEMMQSLSAQIASELSAAIALRGRACLAVPGGSTPGPLFDLLSQAALNWANVTVMLTDERWVPTDSPRSNTGLIKNRLLVNSASAARYIALYAPGLDHVGGARALSQQVAPNLPIDVVVLGMGADMHTASLFPGAPELSLAQDARADAVMPMVPVGSDLEPRVTLSAQALETARQTHVLIIGDDKKTALAQAQSLSPIDAPIAQFLPNATVHWSPV</sequence>
<dbReference type="KEGG" id="ptp:RCA23_c16540"/>
<dbReference type="Pfam" id="PF01182">
    <property type="entry name" value="Glucosamine_iso"/>
    <property type="match status" value="1"/>
</dbReference>
<evidence type="ECO:0000256" key="2">
    <source>
        <dbReference type="ARBA" id="ARBA00002681"/>
    </source>
</evidence>
<dbReference type="AlphaFoldDB" id="A0AAN0VIH7"/>
<dbReference type="Gene3D" id="3.40.50.1360">
    <property type="match status" value="1"/>
</dbReference>
<dbReference type="Proteomes" id="UP000028680">
    <property type="component" value="Chromosome"/>
</dbReference>
<dbReference type="InterPro" id="IPR006148">
    <property type="entry name" value="Glc/Gal-6P_isomerase"/>
</dbReference>
<comment type="pathway">
    <text evidence="3 7">Carbohydrate degradation; pentose phosphate pathway; D-ribulose 5-phosphate from D-glucose 6-phosphate (oxidative stage): step 2/3.</text>
</comment>
<evidence type="ECO:0000259" key="8">
    <source>
        <dbReference type="Pfam" id="PF01182"/>
    </source>
</evidence>
<accession>A0AAN0VIH7</accession>
<organism evidence="9 10">
    <name type="scientific">Planktomarina temperata RCA23</name>
    <dbReference type="NCBI Taxonomy" id="666509"/>
    <lineage>
        <taxon>Bacteria</taxon>
        <taxon>Pseudomonadati</taxon>
        <taxon>Pseudomonadota</taxon>
        <taxon>Alphaproteobacteria</taxon>
        <taxon>Rhodobacterales</taxon>
        <taxon>Paracoccaceae</taxon>
        <taxon>Planktomarina</taxon>
    </lineage>
</organism>
<proteinExistence type="inferred from homology"/>
<dbReference type="CDD" id="cd01400">
    <property type="entry name" value="6PGL"/>
    <property type="match status" value="1"/>
</dbReference>
<dbReference type="NCBIfam" id="TIGR01198">
    <property type="entry name" value="pgl"/>
    <property type="match status" value="1"/>
</dbReference>
<dbReference type="InterPro" id="IPR037171">
    <property type="entry name" value="NagB/RpiA_transferase-like"/>
</dbReference>
<evidence type="ECO:0000256" key="7">
    <source>
        <dbReference type="RuleBase" id="RU365095"/>
    </source>
</evidence>
<dbReference type="PANTHER" id="PTHR11054:SF0">
    <property type="entry name" value="6-PHOSPHOGLUCONOLACTONASE"/>
    <property type="match status" value="1"/>
</dbReference>
<dbReference type="PANTHER" id="PTHR11054">
    <property type="entry name" value="6-PHOSPHOGLUCONOLACTONASE"/>
    <property type="match status" value="1"/>
</dbReference>
<evidence type="ECO:0000256" key="3">
    <source>
        <dbReference type="ARBA" id="ARBA00004961"/>
    </source>
</evidence>
<evidence type="ECO:0000256" key="5">
    <source>
        <dbReference type="ARBA" id="ARBA00013198"/>
    </source>
</evidence>
<gene>
    <name evidence="7 9" type="primary">pgl</name>
    <name evidence="9" type="ORF">RCA23_c16540</name>
</gene>
<dbReference type="GO" id="GO:0005975">
    <property type="term" value="P:carbohydrate metabolic process"/>
    <property type="evidence" value="ECO:0007669"/>
    <property type="project" value="UniProtKB-UniRule"/>
</dbReference>
<comment type="catalytic activity">
    <reaction evidence="1 7">
        <text>6-phospho-D-glucono-1,5-lactone + H2O = 6-phospho-D-gluconate + H(+)</text>
        <dbReference type="Rhea" id="RHEA:12556"/>
        <dbReference type="ChEBI" id="CHEBI:15377"/>
        <dbReference type="ChEBI" id="CHEBI:15378"/>
        <dbReference type="ChEBI" id="CHEBI:57955"/>
        <dbReference type="ChEBI" id="CHEBI:58759"/>
        <dbReference type="EC" id="3.1.1.31"/>
    </reaction>
</comment>
<evidence type="ECO:0000256" key="6">
    <source>
        <dbReference type="ARBA" id="ARBA00020337"/>
    </source>
</evidence>
<dbReference type="RefSeq" id="WP_044049943.1">
    <property type="nucleotide sequence ID" value="NZ_CP003984.1"/>
</dbReference>
<keyword evidence="10" id="KW-1185">Reference proteome</keyword>
<evidence type="ECO:0000256" key="1">
    <source>
        <dbReference type="ARBA" id="ARBA00000832"/>
    </source>
</evidence>
<dbReference type="InterPro" id="IPR039104">
    <property type="entry name" value="6PGL"/>
</dbReference>
<name>A0AAN0VIH7_9RHOB</name>
<keyword evidence="7 9" id="KW-0378">Hydrolase</keyword>
<comment type="similarity">
    <text evidence="4 7">Belongs to the glucosamine/galactosamine-6-phosphate isomerase family. 6-phosphogluconolactonase subfamily.</text>
</comment>
<dbReference type="InterPro" id="IPR005900">
    <property type="entry name" value="6-phosphogluconolactonase_DevB"/>
</dbReference>
<reference evidence="9 10" key="1">
    <citation type="journal article" date="2014" name="ISME J.">
        <title>Adaptation of an abundant Roseobacter RCA organism to pelagic systems revealed by genomic and transcriptomic analyses.</title>
        <authorList>
            <person name="Voget S."/>
            <person name="Wemheuer B."/>
            <person name="Brinkhoff T."/>
            <person name="Vollmers J."/>
            <person name="Dietrich S."/>
            <person name="Giebel H.A."/>
            <person name="Beardsley C."/>
            <person name="Sardemann C."/>
            <person name="Bakenhus I."/>
            <person name="Billerbeck S."/>
            <person name="Daniel R."/>
            <person name="Simon M."/>
        </authorList>
    </citation>
    <scope>NUCLEOTIDE SEQUENCE [LARGE SCALE GENOMIC DNA]</scope>
    <source>
        <strain evidence="9 10">RCA23</strain>
    </source>
</reference>
<evidence type="ECO:0000313" key="9">
    <source>
        <dbReference type="EMBL" id="AII87190.1"/>
    </source>
</evidence>
<comment type="function">
    <text evidence="2 7">Hydrolysis of 6-phosphogluconolactone to 6-phosphogluconate.</text>
</comment>
<dbReference type="GO" id="GO:0006098">
    <property type="term" value="P:pentose-phosphate shunt"/>
    <property type="evidence" value="ECO:0007669"/>
    <property type="project" value="InterPro"/>
</dbReference>
<dbReference type="EC" id="3.1.1.31" evidence="5 7"/>
<evidence type="ECO:0000256" key="4">
    <source>
        <dbReference type="ARBA" id="ARBA00010662"/>
    </source>
</evidence>
<dbReference type="EMBL" id="CP003984">
    <property type="protein sequence ID" value="AII87190.1"/>
    <property type="molecule type" value="Genomic_DNA"/>
</dbReference>